<feature type="non-terminal residue" evidence="2">
    <location>
        <position position="1"/>
    </location>
</feature>
<comment type="caution">
    <text evidence="2">The sequence shown here is derived from an EMBL/GenBank/DDBJ whole genome shotgun (WGS) entry which is preliminary data.</text>
</comment>
<dbReference type="EMBL" id="JAHRIM010082189">
    <property type="protein sequence ID" value="MEQ2275612.1"/>
    <property type="molecule type" value="Genomic_DNA"/>
</dbReference>
<organism evidence="2 3">
    <name type="scientific">Xenotaenia resolanae</name>
    <dbReference type="NCBI Taxonomy" id="208358"/>
    <lineage>
        <taxon>Eukaryota</taxon>
        <taxon>Metazoa</taxon>
        <taxon>Chordata</taxon>
        <taxon>Craniata</taxon>
        <taxon>Vertebrata</taxon>
        <taxon>Euteleostomi</taxon>
        <taxon>Actinopterygii</taxon>
        <taxon>Neopterygii</taxon>
        <taxon>Teleostei</taxon>
        <taxon>Neoteleostei</taxon>
        <taxon>Acanthomorphata</taxon>
        <taxon>Ovalentaria</taxon>
        <taxon>Atherinomorphae</taxon>
        <taxon>Cyprinodontiformes</taxon>
        <taxon>Goodeidae</taxon>
        <taxon>Xenotaenia</taxon>
    </lineage>
</organism>
<protein>
    <submittedName>
        <fullName evidence="2">Uncharacterized protein</fullName>
    </submittedName>
</protein>
<feature type="region of interest" description="Disordered" evidence="1">
    <location>
        <begin position="1"/>
        <end position="34"/>
    </location>
</feature>
<sequence length="69" mass="7463">AEKKAVDGDVLPDANGKDPNPGGQTEGSKWQRPRLSRKSLMKCCLVKWIIASTTQQGPGRDTGLDIRAD</sequence>
<name>A0ABV0X133_9TELE</name>
<evidence type="ECO:0000256" key="1">
    <source>
        <dbReference type="SAM" id="MobiDB-lite"/>
    </source>
</evidence>
<proteinExistence type="predicted"/>
<evidence type="ECO:0000313" key="3">
    <source>
        <dbReference type="Proteomes" id="UP001444071"/>
    </source>
</evidence>
<gene>
    <name evidence="2" type="ORF">XENORESO_006137</name>
</gene>
<dbReference type="Proteomes" id="UP001444071">
    <property type="component" value="Unassembled WGS sequence"/>
</dbReference>
<keyword evidence="3" id="KW-1185">Reference proteome</keyword>
<reference evidence="2 3" key="1">
    <citation type="submission" date="2021-06" db="EMBL/GenBank/DDBJ databases">
        <authorList>
            <person name="Palmer J.M."/>
        </authorList>
    </citation>
    <scope>NUCLEOTIDE SEQUENCE [LARGE SCALE GENOMIC DNA]</scope>
    <source>
        <strain evidence="2 3">XR_2019</strain>
        <tissue evidence="2">Muscle</tissue>
    </source>
</reference>
<accession>A0ABV0X133</accession>
<evidence type="ECO:0000313" key="2">
    <source>
        <dbReference type="EMBL" id="MEQ2275612.1"/>
    </source>
</evidence>